<proteinExistence type="predicted"/>
<evidence type="ECO:0000256" key="1">
    <source>
        <dbReference type="SAM" id="MobiDB-lite"/>
    </source>
</evidence>
<sequence>MPPHADRDRAIDAKGEATPRDGRRIVHTSTLSARVQLPRRYHTWRPRPRPRRTLTLLHPPAPGRPTWAAIGPPGF</sequence>
<evidence type="ECO:0000313" key="3">
    <source>
        <dbReference type="Proteomes" id="UP000314294"/>
    </source>
</evidence>
<comment type="caution">
    <text evidence="2">The sequence shown here is derived from an EMBL/GenBank/DDBJ whole genome shotgun (WGS) entry which is preliminary data.</text>
</comment>
<gene>
    <name evidence="2" type="ORF">EYF80_065115</name>
</gene>
<dbReference type="EMBL" id="SRLO01014347">
    <property type="protein sequence ID" value="TNN24759.1"/>
    <property type="molecule type" value="Genomic_DNA"/>
</dbReference>
<name>A0A4Z2E7J7_9TELE</name>
<dbReference type="Proteomes" id="UP000314294">
    <property type="component" value="Unassembled WGS sequence"/>
</dbReference>
<evidence type="ECO:0000313" key="2">
    <source>
        <dbReference type="EMBL" id="TNN24759.1"/>
    </source>
</evidence>
<organism evidence="2 3">
    <name type="scientific">Liparis tanakae</name>
    <name type="common">Tanaka's snailfish</name>
    <dbReference type="NCBI Taxonomy" id="230148"/>
    <lineage>
        <taxon>Eukaryota</taxon>
        <taxon>Metazoa</taxon>
        <taxon>Chordata</taxon>
        <taxon>Craniata</taxon>
        <taxon>Vertebrata</taxon>
        <taxon>Euteleostomi</taxon>
        <taxon>Actinopterygii</taxon>
        <taxon>Neopterygii</taxon>
        <taxon>Teleostei</taxon>
        <taxon>Neoteleostei</taxon>
        <taxon>Acanthomorphata</taxon>
        <taxon>Eupercaria</taxon>
        <taxon>Perciformes</taxon>
        <taxon>Cottioidei</taxon>
        <taxon>Cottales</taxon>
        <taxon>Liparidae</taxon>
        <taxon>Liparis</taxon>
    </lineage>
</organism>
<dbReference type="AlphaFoldDB" id="A0A4Z2E7J7"/>
<feature type="region of interest" description="Disordered" evidence="1">
    <location>
        <begin position="44"/>
        <end position="75"/>
    </location>
</feature>
<accession>A0A4Z2E7J7</accession>
<keyword evidence="3" id="KW-1185">Reference proteome</keyword>
<reference evidence="2 3" key="1">
    <citation type="submission" date="2019-03" db="EMBL/GenBank/DDBJ databases">
        <title>First draft genome of Liparis tanakae, snailfish: a comprehensive survey of snailfish specific genes.</title>
        <authorList>
            <person name="Kim W."/>
            <person name="Song I."/>
            <person name="Jeong J.-H."/>
            <person name="Kim D."/>
            <person name="Kim S."/>
            <person name="Ryu S."/>
            <person name="Song J.Y."/>
            <person name="Lee S.K."/>
        </authorList>
    </citation>
    <scope>NUCLEOTIDE SEQUENCE [LARGE SCALE GENOMIC DNA]</scope>
    <source>
        <tissue evidence="2">Muscle</tissue>
    </source>
</reference>
<protein>
    <submittedName>
        <fullName evidence="2">Uncharacterized protein</fullName>
    </submittedName>
</protein>